<evidence type="ECO:0000313" key="9">
    <source>
        <dbReference type="EMBL" id="NYH10129.1"/>
    </source>
</evidence>
<dbReference type="Gene3D" id="3.80.10.10">
    <property type="entry name" value="Ribonuclease Inhibitor"/>
    <property type="match status" value="1"/>
</dbReference>
<dbReference type="RefSeq" id="WP_257030936.1">
    <property type="nucleotide sequence ID" value="NZ_JACCAT010000001.1"/>
</dbReference>
<keyword evidence="6" id="KW-1035">Host cytoplasm</keyword>
<evidence type="ECO:0000259" key="8">
    <source>
        <dbReference type="PROSITE" id="PS52053"/>
    </source>
</evidence>
<keyword evidence="6" id="KW-0832">Ubl conjugation</keyword>
<comment type="PTM">
    <text evidence="6">Ubiquitinated in the presence of host E1 ubiquitin-activating enzyme, E2 ubiquitin-conjugating enzyme and ubiquitin.</text>
</comment>
<dbReference type="Pfam" id="PF20178">
    <property type="entry name" value="ToxA_N"/>
    <property type="match status" value="1"/>
</dbReference>
<sequence>MQLHRARALRNTPINREPWITQTPAAELERLSTDNRRAWGAQNRIDRLLGRLKDVYAFAEPLLKAKLLEQFQIDVDVRNTFLRLYTSAASPWYAIDVIQGSKARTVSMLDAALHNFAHDETYQHYSTFIIKTDTDRDLFDISPIGKILSVSQFQTLCRELDIGAQYKTHLDTILLNPEPVAKAYVRTRVEQSQQAALKAAAHMAQIKKDIGHSAHVLIRELLLGRQNLLLDSQAMCVCELSMMDLTFTGILIIRPDPAQVQHSQKMVAYVPHDPDHPLKEYPSTLAFMDELTRQLRTNKTSPSSGLSYRQFFSQFVDHEQRGHFFAGLEQRLTYVKWYAKEPGDSRPSWRETPVEKPQLQFSAPLITTPLWTYLYQQKLNKILNDARVIAVSTADADSNARWAWWENFKKIVSDIFNVALLVVTPFVPGLGELMLAYTAYQLTNEVVEGALDLVQGHFTEVAEHALGVLTDVIQLAAFGAGAAIGNEFRLKISPFVEGMKPVASSDGKTRLWHPDLTPYEQPLLAPSSASQPDTTGLHRTDGKTVLPLDGRHYEVKYDRASGRHRVQHPDRPQAYKPKMRHNERGAWVHEGETPQNWDGPMLMRRLGHAADGYTDAELEDLRRISGTPQDSLRRMYVDNTPPPPLLVDTLSRFKTWDQTRNLGQLIRSGQPLDPTSYWFARMVPDMPGWPADKALKVFRNADLKGDFHQYGNAQAPDHKTLSISLDDVMANQLPERLPDFLDDADMQSLLGNHYPKEQRAQVIRNRLAETVETRTPDIFDYQYRIKDHSGDAGVQLMQQQYPQLPSRVAQALLNKATPAEQIIIRDKKRIPLRLKDLARESAFEVRTARATEGLFEPALLVPDTERLALNVLRVNTDAFADLCVEVRDQYYDGTLRCSVGSEDSGTVRVLARDQRGRYEVYDNRYATPHSVPDLYEAILMAMPADKRSALGFRPGQGRQFRQWLLRMTETPAQRRALFAAPPIRRLAPRETEWLLRGPGQSRTALTVEQKVENLYPHFDKNEAAAFSRSLHANGAPHSQIRILEQELDSLKQALENWRQRYLTEWDGDSPDSNLPQAYFDYQHKGGRWLAERLLECFERKSEVFGERSLSVQEGYRLDLSSEWLPHETERWWRQLPEELKPWFEQVTTLNLDGSTFSTRPNGLLKDFSHVRRFSARNCGLSSLPESIGKMQQLETLRLNDNQIRLTPNTVEQVRNMTRMEVLRLDNNPLGLAPNVERMPRLKVLSLIDTGLDAWPAGLFDKPRPRGFFLDLGANALKRIPNVPPGSDHARLIARTRVYADRLSDPVRVRYERYRTSVGIPPRPTYSPAAEDLLERWPAFVDTSLRNETAGVGTYRPEAWHELVEEPNSDGFFTIIEGLTHSADYTAGGKANEQLTDRVWRMIGAMDIDTPLREELFLMSTDPEGCEDAGAQLFNNMGVKTLASEAYSYSTNRAELERKLVTLAKSASRLDQVSEIARADIRARGGNPDEVEVHLAYETGLAKSLELPWQSEDMMFRPTAGVDGTTITTARNTVLEREAGDGLVNQMIEQPFWERYLRDNWPGEIESNKRMYLEKLDLLDALRDAQAQWAQAADLPPAQRAIHRKNLADLADRLSVPHKEVFTGDPMSDETYERLQRDLGYQEKELSRQLTRDAMRRAGI</sequence>
<organism evidence="9 10">
    <name type="scientific">Pseudomonas moraviensis</name>
    <dbReference type="NCBI Taxonomy" id="321662"/>
    <lineage>
        <taxon>Bacteria</taxon>
        <taxon>Pseudomonadati</taxon>
        <taxon>Pseudomonadota</taxon>
        <taxon>Gammaproteobacteria</taxon>
        <taxon>Pseudomonadales</taxon>
        <taxon>Pseudomonadaceae</taxon>
        <taxon>Pseudomonas</taxon>
    </lineage>
</organism>
<dbReference type="GO" id="GO:0061630">
    <property type="term" value="F:ubiquitin protein ligase activity"/>
    <property type="evidence" value="ECO:0007669"/>
    <property type="project" value="UniProtKB-EC"/>
</dbReference>
<comment type="caution">
    <text evidence="9">The sequence shown here is derived from an EMBL/GenBank/DDBJ whole genome shotgun (WGS) entry which is preliminary data.</text>
</comment>
<evidence type="ECO:0000256" key="7">
    <source>
        <dbReference type="SAM" id="MobiDB-lite"/>
    </source>
</evidence>
<keyword evidence="6" id="KW-0808">Transferase</keyword>
<name>A0A7Z0AUF1_9PSED</name>
<dbReference type="PROSITE" id="PS52053">
    <property type="entry name" value="NEL"/>
    <property type="match status" value="1"/>
</dbReference>
<comment type="similarity">
    <text evidence="6">Belongs to the LRR-containing bacterial E3 ligase family.</text>
</comment>
<dbReference type="Pfam" id="PF14496">
    <property type="entry name" value="NEL"/>
    <property type="match status" value="1"/>
</dbReference>
<dbReference type="EC" id="2.3.2.27" evidence="2"/>
<dbReference type="InterPro" id="IPR029487">
    <property type="entry name" value="NEL_dom"/>
</dbReference>
<evidence type="ECO:0000256" key="3">
    <source>
        <dbReference type="ARBA" id="ARBA00022614"/>
    </source>
</evidence>
<dbReference type="PANTHER" id="PTHR48051:SF1">
    <property type="entry name" value="RAS SUPPRESSOR PROTEIN 1"/>
    <property type="match status" value="1"/>
</dbReference>
<evidence type="ECO:0000256" key="4">
    <source>
        <dbReference type="ARBA" id="ARBA00022737"/>
    </source>
</evidence>
<dbReference type="Proteomes" id="UP000553035">
    <property type="component" value="Unassembled WGS sequence"/>
</dbReference>
<keyword evidence="4" id="KW-0677">Repeat</keyword>
<keyword evidence="5" id="KW-0843">Virulence</keyword>
<dbReference type="PANTHER" id="PTHR48051">
    <property type="match status" value="1"/>
</dbReference>
<evidence type="ECO:0000256" key="5">
    <source>
        <dbReference type="ARBA" id="ARBA00023026"/>
    </source>
</evidence>
<keyword evidence="6" id="KW-0964">Secreted</keyword>
<dbReference type="GO" id="GO:0005576">
    <property type="term" value="C:extracellular region"/>
    <property type="evidence" value="ECO:0007669"/>
    <property type="project" value="UniProtKB-UniRule"/>
</dbReference>
<dbReference type="SUPFAM" id="SSF52058">
    <property type="entry name" value="L domain-like"/>
    <property type="match status" value="1"/>
</dbReference>
<dbReference type="InterPro" id="IPR046673">
    <property type="entry name" value="ToxA_N"/>
</dbReference>
<feature type="domain" description="NEL" evidence="8">
    <location>
        <begin position="1328"/>
        <end position="1633"/>
    </location>
</feature>
<evidence type="ECO:0000313" key="10">
    <source>
        <dbReference type="Proteomes" id="UP000553035"/>
    </source>
</evidence>
<evidence type="ECO:0000256" key="2">
    <source>
        <dbReference type="ARBA" id="ARBA00012483"/>
    </source>
</evidence>
<gene>
    <name evidence="9" type="ORF">GGI52_003172</name>
</gene>
<keyword evidence="6" id="KW-0833">Ubl conjugation pathway</keyword>
<dbReference type="GO" id="GO:0016567">
    <property type="term" value="P:protein ubiquitination"/>
    <property type="evidence" value="ECO:0007669"/>
    <property type="project" value="InterPro"/>
</dbReference>
<comment type="catalytic activity">
    <reaction evidence="1">
        <text>S-ubiquitinyl-[E2 ubiquitin-conjugating enzyme]-L-cysteine + [acceptor protein]-L-lysine = [E2 ubiquitin-conjugating enzyme]-L-cysteine + N(6)-ubiquitinyl-[acceptor protein]-L-lysine.</text>
        <dbReference type="EC" id="2.3.2.27"/>
    </reaction>
</comment>
<feature type="region of interest" description="Disordered" evidence="7">
    <location>
        <begin position="521"/>
        <end position="545"/>
    </location>
</feature>
<reference evidence="9 10" key="1">
    <citation type="submission" date="2020-07" db="EMBL/GenBank/DDBJ databases">
        <title>Exploring microbial biodiversity for novel pathways involved in the catabolism of aromatic compounds derived from lignin.</title>
        <authorList>
            <person name="Elkins J."/>
        </authorList>
    </citation>
    <scope>NUCLEOTIDE SEQUENCE [LARGE SCALE GENOMIC DNA]</scope>
    <source>
        <strain evidence="9 10">VanB</strain>
    </source>
</reference>
<dbReference type="InterPro" id="IPR032675">
    <property type="entry name" value="LRR_dom_sf"/>
</dbReference>
<evidence type="ECO:0000256" key="1">
    <source>
        <dbReference type="ARBA" id="ARBA00000900"/>
    </source>
</evidence>
<keyword evidence="3" id="KW-0433">Leucine-rich repeat</keyword>
<dbReference type="GO" id="GO:0005737">
    <property type="term" value="C:cytoplasm"/>
    <property type="evidence" value="ECO:0007669"/>
    <property type="project" value="TreeGrafter"/>
</dbReference>
<proteinExistence type="inferred from homology"/>
<dbReference type="Gene3D" id="1.20.58.360">
    <property type="entry name" value="Shigella T3SS effector IpaH defines"/>
    <property type="match status" value="1"/>
</dbReference>
<accession>A0A7Z0AUF1</accession>
<feature type="active site" description="Glycyl thioester intermediate" evidence="6">
    <location>
        <position position="1425"/>
    </location>
</feature>
<dbReference type="InterPro" id="IPR050216">
    <property type="entry name" value="LRR_domain-containing"/>
</dbReference>
<evidence type="ECO:0000256" key="6">
    <source>
        <dbReference type="PROSITE-ProRule" id="PRU01398"/>
    </source>
</evidence>
<dbReference type="EMBL" id="JACCAT010000001">
    <property type="protein sequence ID" value="NYH10129.1"/>
    <property type="molecule type" value="Genomic_DNA"/>
</dbReference>
<protein>
    <recommendedName>
        <fullName evidence="2">RING-type E3 ubiquitin transferase</fullName>
        <ecNumber evidence="2">2.3.2.27</ecNumber>
    </recommendedName>
</protein>